<sequence length="164" mass="19289">MKQYYILIFIALFMIGCSENDSKNIESSSFDDLQSQEWLFDRQYIRGINEQSWEKFSISALNDYKDIKIDFAYIHTGRSQNCRLYAKGLMMQENQNNNKDKKHKNRFLLRPNLIPQTTIIITKQENNSSSFNDYAVLLEVSNISEFIRICGDAHQYVVGEYSLQ</sequence>
<name>A0A099TXU4_9HELI</name>
<dbReference type="STRING" id="216.LS73_06050"/>
<dbReference type="OrthoDB" id="5323351at2"/>
<dbReference type="EMBL" id="JRPD02000003">
    <property type="protein sequence ID" value="TLE01129.1"/>
    <property type="molecule type" value="Genomic_DNA"/>
</dbReference>
<organism evidence="1 4">
    <name type="scientific">Helicobacter muridarum</name>
    <dbReference type="NCBI Taxonomy" id="216"/>
    <lineage>
        <taxon>Bacteria</taxon>
        <taxon>Pseudomonadati</taxon>
        <taxon>Campylobacterota</taxon>
        <taxon>Epsilonproteobacteria</taxon>
        <taxon>Campylobacterales</taxon>
        <taxon>Helicobacteraceae</taxon>
        <taxon>Helicobacter</taxon>
    </lineage>
</organism>
<proteinExistence type="predicted"/>
<dbReference type="Proteomes" id="UP000255139">
    <property type="component" value="Unassembled WGS sequence"/>
</dbReference>
<dbReference type="RefSeq" id="WP_034558326.1">
    <property type="nucleotide sequence ID" value="NZ_FZML01000005.1"/>
</dbReference>
<evidence type="ECO:0000313" key="2">
    <source>
        <dbReference type="EMBL" id="TLE01129.1"/>
    </source>
</evidence>
<reference evidence="2 3" key="1">
    <citation type="journal article" date="2014" name="Genome Announc.">
        <title>Draft genome sequences of eight enterohepatic helicobacter species isolated from both laboratory and wild rodents.</title>
        <authorList>
            <person name="Sheh A."/>
            <person name="Shen Z."/>
            <person name="Fox J.G."/>
        </authorList>
    </citation>
    <scope>NUCLEOTIDE SEQUENCE [LARGE SCALE GENOMIC DNA]</scope>
    <source>
        <strain evidence="2 3">ST1</strain>
    </source>
</reference>
<evidence type="ECO:0000313" key="3">
    <source>
        <dbReference type="Proteomes" id="UP000029922"/>
    </source>
</evidence>
<dbReference type="Proteomes" id="UP000029922">
    <property type="component" value="Unassembled WGS sequence"/>
</dbReference>
<dbReference type="AlphaFoldDB" id="A0A099TXU4"/>
<keyword evidence="4" id="KW-1185">Reference proteome</keyword>
<protein>
    <recommendedName>
        <fullName evidence="5">Lipoprotein</fullName>
    </recommendedName>
</protein>
<accession>A0A099TXU4</accession>
<evidence type="ECO:0008006" key="5">
    <source>
        <dbReference type="Google" id="ProtNLM"/>
    </source>
</evidence>
<gene>
    <name evidence="2" type="ORF">LS73_002315</name>
    <name evidence="1" type="ORF">NCTC12714_00787</name>
</gene>
<dbReference type="PROSITE" id="PS51257">
    <property type="entry name" value="PROKAR_LIPOPROTEIN"/>
    <property type="match status" value="1"/>
</dbReference>
<reference evidence="1 4" key="2">
    <citation type="submission" date="2018-06" db="EMBL/GenBank/DDBJ databases">
        <authorList>
            <consortium name="Pathogen Informatics"/>
            <person name="Doyle S."/>
        </authorList>
    </citation>
    <scope>NUCLEOTIDE SEQUENCE [LARGE SCALE GENOMIC DNA]</scope>
    <source>
        <strain evidence="1 4">NCTC12714</strain>
    </source>
</reference>
<evidence type="ECO:0000313" key="1">
    <source>
        <dbReference type="EMBL" id="STQ85997.1"/>
    </source>
</evidence>
<dbReference type="EMBL" id="UGJE01000002">
    <property type="protein sequence ID" value="STQ85997.1"/>
    <property type="molecule type" value="Genomic_DNA"/>
</dbReference>
<evidence type="ECO:0000313" key="4">
    <source>
        <dbReference type="Proteomes" id="UP000255139"/>
    </source>
</evidence>